<keyword evidence="4 5" id="KW-0472">Membrane</keyword>
<accession>A0AAN8FJN7</accession>
<evidence type="ECO:0000256" key="2">
    <source>
        <dbReference type="ARBA" id="ARBA00022692"/>
    </source>
</evidence>
<feature type="transmembrane region" description="Helical" evidence="5">
    <location>
        <begin position="51"/>
        <end position="71"/>
    </location>
</feature>
<evidence type="ECO:0000313" key="7">
    <source>
        <dbReference type="Proteomes" id="UP001331761"/>
    </source>
</evidence>
<reference evidence="6 7" key="1">
    <citation type="submission" date="2019-10" db="EMBL/GenBank/DDBJ databases">
        <title>Assembly and Annotation for the nematode Trichostrongylus colubriformis.</title>
        <authorList>
            <person name="Martin J."/>
        </authorList>
    </citation>
    <scope>NUCLEOTIDE SEQUENCE [LARGE SCALE GENOMIC DNA]</scope>
    <source>
        <strain evidence="6">G859</strain>
        <tissue evidence="6">Whole worm</tissue>
    </source>
</reference>
<evidence type="ECO:0000256" key="4">
    <source>
        <dbReference type="ARBA" id="ARBA00023136"/>
    </source>
</evidence>
<dbReference type="InterPro" id="IPR036259">
    <property type="entry name" value="MFS_trans_sf"/>
</dbReference>
<keyword evidence="3 5" id="KW-1133">Transmembrane helix</keyword>
<proteinExistence type="predicted"/>
<dbReference type="Proteomes" id="UP001331761">
    <property type="component" value="Unassembled WGS sequence"/>
</dbReference>
<protein>
    <submittedName>
        <fullName evidence="6">Uncharacterized protein</fullName>
    </submittedName>
</protein>
<dbReference type="Pfam" id="PF00854">
    <property type="entry name" value="PTR2"/>
    <property type="match status" value="1"/>
</dbReference>
<sequence length="81" mass="9093">MDGQITSSITLYPDQILVVNPLLIMITIPMFQIVIYPFLDKIHLKTTLLQRMAIGGMIAALAFLICGLVQLRVNVLFLIHL</sequence>
<keyword evidence="7" id="KW-1185">Reference proteome</keyword>
<evidence type="ECO:0000256" key="5">
    <source>
        <dbReference type="SAM" id="Phobius"/>
    </source>
</evidence>
<keyword evidence="2 5" id="KW-0812">Transmembrane</keyword>
<dbReference type="AlphaFoldDB" id="A0AAN8FJN7"/>
<organism evidence="6 7">
    <name type="scientific">Trichostrongylus colubriformis</name>
    <name type="common">Black scour worm</name>
    <dbReference type="NCBI Taxonomy" id="6319"/>
    <lineage>
        <taxon>Eukaryota</taxon>
        <taxon>Metazoa</taxon>
        <taxon>Ecdysozoa</taxon>
        <taxon>Nematoda</taxon>
        <taxon>Chromadorea</taxon>
        <taxon>Rhabditida</taxon>
        <taxon>Rhabditina</taxon>
        <taxon>Rhabditomorpha</taxon>
        <taxon>Strongyloidea</taxon>
        <taxon>Trichostrongylidae</taxon>
        <taxon>Trichostrongylus</taxon>
    </lineage>
</organism>
<evidence type="ECO:0000313" key="6">
    <source>
        <dbReference type="EMBL" id="KAK5965228.1"/>
    </source>
</evidence>
<feature type="transmembrane region" description="Helical" evidence="5">
    <location>
        <begin position="16"/>
        <end position="39"/>
    </location>
</feature>
<dbReference type="InterPro" id="IPR000109">
    <property type="entry name" value="POT_fam"/>
</dbReference>
<evidence type="ECO:0000256" key="1">
    <source>
        <dbReference type="ARBA" id="ARBA00004141"/>
    </source>
</evidence>
<evidence type="ECO:0000256" key="3">
    <source>
        <dbReference type="ARBA" id="ARBA00022989"/>
    </source>
</evidence>
<comment type="subcellular location">
    <subcellularLocation>
        <location evidence="1">Membrane</location>
        <topology evidence="1">Multi-pass membrane protein</topology>
    </subcellularLocation>
</comment>
<dbReference type="GO" id="GO:0022857">
    <property type="term" value="F:transmembrane transporter activity"/>
    <property type="evidence" value="ECO:0007669"/>
    <property type="project" value="InterPro"/>
</dbReference>
<name>A0AAN8FJN7_TRICO</name>
<gene>
    <name evidence="6" type="ORF">GCK32_021683</name>
</gene>
<dbReference type="EMBL" id="WIXE01024838">
    <property type="protein sequence ID" value="KAK5965228.1"/>
    <property type="molecule type" value="Genomic_DNA"/>
</dbReference>
<dbReference type="GO" id="GO:0016020">
    <property type="term" value="C:membrane"/>
    <property type="evidence" value="ECO:0007669"/>
    <property type="project" value="UniProtKB-SubCell"/>
</dbReference>
<dbReference type="Gene3D" id="1.20.1250.20">
    <property type="entry name" value="MFS general substrate transporter like domains"/>
    <property type="match status" value="1"/>
</dbReference>
<comment type="caution">
    <text evidence="6">The sequence shown here is derived from an EMBL/GenBank/DDBJ whole genome shotgun (WGS) entry which is preliminary data.</text>
</comment>